<gene>
    <name evidence="2" type="ORF">GCM10007852_15140</name>
</gene>
<comment type="caution">
    <text evidence="2">The sequence shown here is derived from an EMBL/GenBank/DDBJ whole genome shotgun (WGS) entry which is preliminary data.</text>
</comment>
<feature type="transmembrane region" description="Helical" evidence="1">
    <location>
        <begin position="12"/>
        <end position="33"/>
    </location>
</feature>
<keyword evidence="1" id="KW-0812">Transmembrane</keyword>
<accession>A0AA37WGU7</accession>
<dbReference type="Pfam" id="PF11346">
    <property type="entry name" value="DUF3149"/>
    <property type="match status" value="1"/>
</dbReference>
<keyword evidence="1" id="KW-1133">Transmembrane helix</keyword>
<dbReference type="InterPro" id="IPR021494">
    <property type="entry name" value="DUF3149"/>
</dbReference>
<keyword evidence="3" id="KW-1185">Reference proteome</keyword>
<name>A0AA37WGU7_9ALTE</name>
<evidence type="ECO:0000256" key="1">
    <source>
        <dbReference type="SAM" id="Phobius"/>
    </source>
</evidence>
<proteinExistence type="predicted"/>
<evidence type="ECO:0008006" key="4">
    <source>
        <dbReference type="Google" id="ProtNLM"/>
    </source>
</evidence>
<dbReference type="RefSeq" id="WP_284216899.1">
    <property type="nucleotide sequence ID" value="NZ_BSOT01000005.1"/>
</dbReference>
<dbReference type="AlphaFoldDB" id="A0AA37WGU7"/>
<dbReference type="Proteomes" id="UP001156601">
    <property type="component" value="Unassembled WGS sequence"/>
</dbReference>
<keyword evidence="1" id="KW-0472">Membrane</keyword>
<sequence length="40" mass="4489">MLDLIISDPVAWGSILGIFVVVALCSYYVWLFLTNVRDDA</sequence>
<protein>
    <recommendedName>
        <fullName evidence="4">DUF3149 domain-containing protein</fullName>
    </recommendedName>
</protein>
<reference evidence="2" key="2">
    <citation type="submission" date="2023-01" db="EMBL/GenBank/DDBJ databases">
        <title>Draft genome sequence of Agaribacter marinus strain NBRC 110023.</title>
        <authorList>
            <person name="Sun Q."/>
            <person name="Mori K."/>
        </authorList>
    </citation>
    <scope>NUCLEOTIDE SEQUENCE</scope>
    <source>
        <strain evidence="2">NBRC 110023</strain>
    </source>
</reference>
<organism evidence="2 3">
    <name type="scientific">Agaribacter marinus</name>
    <dbReference type="NCBI Taxonomy" id="1431249"/>
    <lineage>
        <taxon>Bacteria</taxon>
        <taxon>Pseudomonadati</taxon>
        <taxon>Pseudomonadota</taxon>
        <taxon>Gammaproteobacteria</taxon>
        <taxon>Alteromonadales</taxon>
        <taxon>Alteromonadaceae</taxon>
        <taxon>Agaribacter</taxon>
    </lineage>
</organism>
<reference evidence="2" key="1">
    <citation type="journal article" date="2014" name="Int. J. Syst. Evol. Microbiol.">
        <title>Complete genome sequence of Corynebacterium casei LMG S-19264T (=DSM 44701T), isolated from a smear-ripened cheese.</title>
        <authorList>
            <consortium name="US DOE Joint Genome Institute (JGI-PGF)"/>
            <person name="Walter F."/>
            <person name="Albersmeier A."/>
            <person name="Kalinowski J."/>
            <person name="Ruckert C."/>
        </authorList>
    </citation>
    <scope>NUCLEOTIDE SEQUENCE</scope>
    <source>
        <strain evidence="2">NBRC 110023</strain>
    </source>
</reference>
<evidence type="ECO:0000313" key="2">
    <source>
        <dbReference type="EMBL" id="GLR70606.1"/>
    </source>
</evidence>
<dbReference type="EMBL" id="BSOT01000005">
    <property type="protein sequence ID" value="GLR70606.1"/>
    <property type="molecule type" value="Genomic_DNA"/>
</dbReference>
<evidence type="ECO:0000313" key="3">
    <source>
        <dbReference type="Proteomes" id="UP001156601"/>
    </source>
</evidence>